<feature type="domain" description="STAS" evidence="2">
    <location>
        <begin position="1"/>
        <end position="77"/>
    </location>
</feature>
<dbReference type="EMBL" id="QHHU01000067">
    <property type="protein sequence ID" value="RSM37634.1"/>
    <property type="molecule type" value="Genomic_DNA"/>
</dbReference>
<dbReference type="CDD" id="cd07043">
    <property type="entry name" value="STAS_anti-anti-sigma_factors"/>
    <property type="match status" value="1"/>
</dbReference>
<accession>A0A428W3I4</accession>
<dbReference type="Proteomes" id="UP000286716">
    <property type="component" value="Unassembled WGS sequence"/>
</dbReference>
<keyword evidence="1" id="KW-0812">Transmembrane</keyword>
<gene>
    <name evidence="3" type="ORF">DMA12_35970</name>
</gene>
<comment type="caution">
    <text evidence="3">The sequence shown here is derived from an EMBL/GenBank/DDBJ whole genome shotgun (WGS) entry which is preliminary data.</text>
</comment>
<name>A0A428W3I4_AMYBA</name>
<dbReference type="OrthoDB" id="3628156at2"/>
<dbReference type="SUPFAM" id="SSF52091">
    <property type="entry name" value="SpoIIaa-like"/>
    <property type="match status" value="1"/>
</dbReference>
<sequence length="77" mass="8021">MAEALTARPSLLVIDFTAVDFLASVGLTVLVKARRDADRGTALRVVATGTPRRAISITGLDDALNVYSAVADAMSDS</sequence>
<evidence type="ECO:0000313" key="4">
    <source>
        <dbReference type="Proteomes" id="UP000286716"/>
    </source>
</evidence>
<proteinExistence type="predicted"/>
<dbReference type="InterPro" id="IPR002645">
    <property type="entry name" value="STAS_dom"/>
</dbReference>
<feature type="transmembrane region" description="Helical" evidence="1">
    <location>
        <begin position="12"/>
        <end position="31"/>
    </location>
</feature>
<dbReference type="Pfam" id="PF01740">
    <property type="entry name" value="STAS"/>
    <property type="match status" value="1"/>
</dbReference>
<evidence type="ECO:0000259" key="2">
    <source>
        <dbReference type="PROSITE" id="PS50801"/>
    </source>
</evidence>
<dbReference type="AlphaFoldDB" id="A0A428W3I4"/>
<dbReference type="Gene3D" id="3.30.750.24">
    <property type="entry name" value="STAS domain"/>
    <property type="match status" value="1"/>
</dbReference>
<keyword evidence="1" id="KW-0472">Membrane</keyword>
<evidence type="ECO:0000256" key="1">
    <source>
        <dbReference type="SAM" id="Phobius"/>
    </source>
</evidence>
<dbReference type="InterPro" id="IPR036513">
    <property type="entry name" value="STAS_dom_sf"/>
</dbReference>
<protein>
    <submittedName>
        <fullName evidence="3">Anti-sigma factor antagonist</fullName>
    </submittedName>
</protein>
<reference evidence="3 4" key="1">
    <citation type="submission" date="2018-05" db="EMBL/GenBank/DDBJ databases">
        <title>Evolution of GPA BGCs.</title>
        <authorList>
            <person name="Waglechner N."/>
            <person name="Wright G.D."/>
        </authorList>
    </citation>
    <scope>NUCLEOTIDE SEQUENCE [LARGE SCALE GENOMIC DNA]</scope>
    <source>
        <strain evidence="3 4">DSM 5908</strain>
    </source>
</reference>
<keyword evidence="4" id="KW-1185">Reference proteome</keyword>
<dbReference type="PROSITE" id="PS50801">
    <property type="entry name" value="STAS"/>
    <property type="match status" value="1"/>
</dbReference>
<keyword evidence="1" id="KW-1133">Transmembrane helix</keyword>
<evidence type="ECO:0000313" key="3">
    <source>
        <dbReference type="EMBL" id="RSM37634.1"/>
    </source>
</evidence>
<organism evidence="3 4">
    <name type="scientific">Amycolatopsis balhimycina DSM 5908</name>
    <dbReference type="NCBI Taxonomy" id="1081091"/>
    <lineage>
        <taxon>Bacteria</taxon>
        <taxon>Bacillati</taxon>
        <taxon>Actinomycetota</taxon>
        <taxon>Actinomycetes</taxon>
        <taxon>Pseudonocardiales</taxon>
        <taxon>Pseudonocardiaceae</taxon>
        <taxon>Amycolatopsis</taxon>
    </lineage>
</organism>